<proteinExistence type="predicted"/>
<evidence type="ECO:0000313" key="2">
    <source>
        <dbReference type="Proteomes" id="UP000095472"/>
    </source>
</evidence>
<dbReference type="EMBL" id="CP182909">
    <property type="protein sequence ID" value="XPM63546.1"/>
    <property type="molecule type" value="Genomic_DNA"/>
</dbReference>
<accession>A0ACD5GSN5</accession>
<sequence>MREHRVLFPPNPLVQRSEFLLPLSEESAQQYLRYWEEMRSQPVT</sequence>
<name>A0ACD5GSN5_9CYAN</name>
<keyword evidence="2" id="KW-1185">Reference proteome</keyword>
<organism evidence="1 2">
    <name type="scientific">Desertifilum tharense IPPAS B-1220</name>
    <dbReference type="NCBI Taxonomy" id="1781255"/>
    <lineage>
        <taxon>Bacteria</taxon>
        <taxon>Bacillati</taxon>
        <taxon>Cyanobacteriota</taxon>
        <taxon>Cyanophyceae</taxon>
        <taxon>Desertifilales</taxon>
        <taxon>Desertifilaceae</taxon>
        <taxon>Desertifilum</taxon>
    </lineage>
</organism>
<dbReference type="Proteomes" id="UP000095472">
    <property type="component" value="Chromosome"/>
</dbReference>
<protein>
    <submittedName>
        <fullName evidence="1">Uncharacterized protein</fullName>
    </submittedName>
</protein>
<reference evidence="1 2" key="1">
    <citation type="journal article" date="2016" name="Genome Announc.">
        <title>Draft Genome Sequence of the Thermotolerant Cyanobacterium Desertifilum sp. IPPAS B-1220.</title>
        <authorList>
            <person name="Mironov K.S."/>
            <person name="Sinetova M.A."/>
            <person name="Bolatkhan K."/>
            <person name="Zayadan B.K."/>
            <person name="Ustinova V.V."/>
            <person name="Kupriyanova E.V."/>
            <person name="Skrypnik A.N."/>
            <person name="Gogoleva N.E."/>
            <person name="Gogolev Y.V."/>
            <person name="Los D.A."/>
        </authorList>
    </citation>
    <scope>NUCLEOTIDE SEQUENCE [LARGE SCALE GENOMIC DNA]</scope>
    <source>
        <strain evidence="1 2">IPPAS B-1220</strain>
    </source>
</reference>
<gene>
    <name evidence="1" type="ORF">BH720_030355</name>
</gene>
<evidence type="ECO:0000313" key="1">
    <source>
        <dbReference type="EMBL" id="XPM63546.1"/>
    </source>
</evidence>